<sequence>MDENDDAASVRQKVIARLTALSAHLSPDLQICVRAAFGLDDELHTQFYKDRLRWAEGELERNTRTVRRRIDDAIVRLAELAVHRLTPGTQVRRPPPDGRWHNAEIRQSLALDQASPDALELRRIVADEDGVDELDLALTLTSLGRETRAAPSDAGIDVIYGGRLRQLRMESTDRIGYRLVLPHPLRLGEEHEFALRLRALAEREMEPHLVCVPKHRCDYCEVRVRFPEDRLPARVERLTGVFQRDIADPHHTAEQLQLDPIGEVRTRFSHLTPGLAYGIRWSPLR</sequence>
<reference evidence="1 2" key="1">
    <citation type="submission" date="2016-12" db="EMBL/GenBank/DDBJ databases">
        <title>The draft genome sequence of Actinophytocola sp. 11-183.</title>
        <authorList>
            <person name="Wang W."/>
            <person name="Yuan L."/>
        </authorList>
    </citation>
    <scope>NUCLEOTIDE SEQUENCE [LARGE SCALE GENOMIC DNA]</scope>
    <source>
        <strain evidence="1 2">11-183</strain>
    </source>
</reference>
<evidence type="ECO:0000313" key="1">
    <source>
        <dbReference type="EMBL" id="OLF17552.1"/>
    </source>
</evidence>
<keyword evidence="2" id="KW-1185">Reference proteome</keyword>
<evidence type="ECO:0000313" key="2">
    <source>
        <dbReference type="Proteomes" id="UP000185596"/>
    </source>
</evidence>
<dbReference type="Proteomes" id="UP000185596">
    <property type="component" value="Unassembled WGS sequence"/>
</dbReference>
<comment type="caution">
    <text evidence="1">The sequence shown here is derived from an EMBL/GenBank/DDBJ whole genome shotgun (WGS) entry which is preliminary data.</text>
</comment>
<dbReference type="AlphaFoldDB" id="A0A1Q8CT64"/>
<accession>A0A1Q8CT64</accession>
<proteinExistence type="predicted"/>
<name>A0A1Q8CT64_9PSEU</name>
<organism evidence="1 2">
    <name type="scientific">Actinophytocola xanthii</name>
    <dbReference type="NCBI Taxonomy" id="1912961"/>
    <lineage>
        <taxon>Bacteria</taxon>
        <taxon>Bacillati</taxon>
        <taxon>Actinomycetota</taxon>
        <taxon>Actinomycetes</taxon>
        <taxon>Pseudonocardiales</taxon>
        <taxon>Pseudonocardiaceae</taxon>
    </lineage>
</organism>
<gene>
    <name evidence="1" type="ORF">BU204_10915</name>
</gene>
<dbReference type="EMBL" id="MSIE01000016">
    <property type="protein sequence ID" value="OLF17552.1"/>
    <property type="molecule type" value="Genomic_DNA"/>
</dbReference>
<protein>
    <submittedName>
        <fullName evidence="1">Uncharacterized protein</fullName>
    </submittedName>
</protein>